<dbReference type="CDD" id="cd00085">
    <property type="entry name" value="HNHc"/>
    <property type="match status" value="1"/>
</dbReference>
<evidence type="ECO:0000313" key="3">
    <source>
        <dbReference type="Proteomes" id="UP000265719"/>
    </source>
</evidence>
<evidence type="ECO:0000259" key="1">
    <source>
        <dbReference type="Pfam" id="PF01844"/>
    </source>
</evidence>
<dbReference type="GO" id="GO:0008270">
    <property type="term" value="F:zinc ion binding"/>
    <property type="evidence" value="ECO:0007669"/>
    <property type="project" value="InterPro"/>
</dbReference>
<name>A0AA97M4R6_9ACTN</name>
<keyword evidence="2" id="KW-0255">Endonuclease</keyword>
<dbReference type="KEGG" id="thao:NI17_005160"/>
<dbReference type="AlphaFoldDB" id="A0AA97M4R6"/>
<feature type="domain" description="HNH" evidence="1">
    <location>
        <begin position="3"/>
        <end position="28"/>
    </location>
</feature>
<evidence type="ECO:0000313" key="2">
    <source>
        <dbReference type="EMBL" id="UOE20609.1"/>
    </source>
</evidence>
<reference evidence="2" key="1">
    <citation type="submission" date="2020-10" db="EMBL/GenBank/DDBJ databases">
        <title>De novo genome project of the cellulose decomposer Thermobifida halotolerans type strain.</title>
        <authorList>
            <person name="Nagy I."/>
            <person name="Horvath B."/>
            <person name="Kukolya J."/>
            <person name="Nagy I."/>
            <person name="Orsini M."/>
        </authorList>
    </citation>
    <scope>NUCLEOTIDE SEQUENCE</scope>
    <source>
        <strain evidence="2">DSM 44931</strain>
    </source>
</reference>
<dbReference type="Proteomes" id="UP000265719">
    <property type="component" value="Chromosome"/>
</dbReference>
<keyword evidence="2" id="KW-0540">Nuclease</keyword>
<protein>
    <submittedName>
        <fullName evidence="2">HNH endonuclease</fullName>
    </submittedName>
</protein>
<keyword evidence="2" id="KW-0378">Hydrolase</keyword>
<proteinExistence type="predicted"/>
<gene>
    <name evidence="2" type="ORF">NI17_005160</name>
</gene>
<dbReference type="Pfam" id="PF01844">
    <property type="entry name" value="HNH"/>
    <property type="match status" value="1"/>
</dbReference>
<dbReference type="GO" id="GO:0003676">
    <property type="term" value="F:nucleic acid binding"/>
    <property type="evidence" value="ECO:0007669"/>
    <property type="project" value="InterPro"/>
</dbReference>
<dbReference type="InterPro" id="IPR002711">
    <property type="entry name" value="HNH"/>
</dbReference>
<organism evidence="2 3">
    <name type="scientific">Thermobifida halotolerans</name>
    <dbReference type="NCBI Taxonomy" id="483545"/>
    <lineage>
        <taxon>Bacteria</taxon>
        <taxon>Bacillati</taxon>
        <taxon>Actinomycetota</taxon>
        <taxon>Actinomycetes</taxon>
        <taxon>Streptosporangiales</taxon>
        <taxon>Nocardiopsidaceae</taxon>
        <taxon>Thermobifida</taxon>
    </lineage>
</organism>
<keyword evidence="3" id="KW-1185">Reference proteome</keyword>
<accession>A0AA97M4R6</accession>
<dbReference type="EMBL" id="CP063196">
    <property type="protein sequence ID" value="UOE20609.1"/>
    <property type="molecule type" value="Genomic_DNA"/>
</dbReference>
<dbReference type="GO" id="GO:0004519">
    <property type="term" value="F:endonuclease activity"/>
    <property type="evidence" value="ECO:0007669"/>
    <property type="project" value="UniProtKB-KW"/>
</dbReference>
<dbReference type="InterPro" id="IPR003615">
    <property type="entry name" value="HNH_nuc"/>
</dbReference>
<sequence length="202" mass="23550">MAHIVPWAKVREHTFENMIVLCPNCHTRFDRGEIDRLSMLEYKAQLKRISRTGADEKTRSERVRILETHGAFQTVIEIWWREIYSVSLAYLDLEETQSTIEETRSTYVEEFRHRAEEARALLEDFTRSGSTDMARAAEEVIDAMQQWADAAIEGIWPSSHIDAYTYYEDDVDRPLSSLQSCVYEYLGIGREDFSPSIQQGRD</sequence>